<name>A0AAV4EZN9_9GAST</name>
<accession>A0AAV4EZN9</accession>
<gene>
    <name evidence="1" type="ORF">ElyMa_005535700</name>
</gene>
<reference evidence="1 2" key="1">
    <citation type="journal article" date="2021" name="Elife">
        <title>Chloroplast acquisition without the gene transfer in kleptoplastic sea slugs, Plakobranchus ocellatus.</title>
        <authorList>
            <person name="Maeda T."/>
            <person name="Takahashi S."/>
            <person name="Yoshida T."/>
            <person name="Shimamura S."/>
            <person name="Takaki Y."/>
            <person name="Nagai Y."/>
            <person name="Toyoda A."/>
            <person name="Suzuki Y."/>
            <person name="Arimoto A."/>
            <person name="Ishii H."/>
            <person name="Satoh N."/>
            <person name="Nishiyama T."/>
            <person name="Hasebe M."/>
            <person name="Maruyama T."/>
            <person name="Minagawa J."/>
            <person name="Obokata J."/>
            <person name="Shigenobu S."/>
        </authorList>
    </citation>
    <scope>NUCLEOTIDE SEQUENCE [LARGE SCALE GENOMIC DNA]</scope>
</reference>
<organism evidence="1 2">
    <name type="scientific">Elysia marginata</name>
    <dbReference type="NCBI Taxonomy" id="1093978"/>
    <lineage>
        <taxon>Eukaryota</taxon>
        <taxon>Metazoa</taxon>
        <taxon>Spiralia</taxon>
        <taxon>Lophotrochozoa</taxon>
        <taxon>Mollusca</taxon>
        <taxon>Gastropoda</taxon>
        <taxon>Heterobranchia</taxon>
        <taxon>Euthyneura</taxon>
        <taxon>Panpulmonata</taxon>
        <taxon>Sacoglossa</taxon>
        <taxon>Placobranchoidea</taxon>
        <taxon>Plakobranchidae</taxon>
        <taxon>Elysia</taxon>
    </lineage>
</organism>
<evidence type="ECO:0000313" key="2">
    <source>
        <dbReference type="Proteomes" id="UP000762676"/>
    </source>
</evidence>
<dbReference type="Proteomes" id="UP000762676">
    <property type="component" value="Unassembled WGS sequence"/>
</dbReference>
<comment type="caution">
    <text evidence="1">The sequence shown here is derived from an EMBL/GenBank/DDBJ whole genome shotgun (WGS) entry which is preliminary data.</text>
</comment>
<keyword evidence="2" id="KW-1185">Reference proteome</keyword>
<sequence>MLTAISSRQNIEWWQTALPWSIIGSLQGGAWRSLEKNELALRCLEVLFTLFILLNLAPLAGEKGKHLSRGATSGVRRRRWSGRGVAPGLNLGRGATFCRSFINFVRYS</sequence>
<protein>
    <submittedName>
        <fullName evidence="1">Uncharacterized protein</fullName>
    </submittedName>
</protein>
<dbReference type="AlphaFoldDB" id="A0AAV4EZN9"/>
<dbReference type="EMBL" id="BMAT01011046">
    <property type="protein sequence ID" value="GFR65616.1"/>
    <property type="molecule type" value="Genomic_DNA"/>
</dbReference>
<evidence type="ECO:0000313" key="1">
    <source>
        <dbReference type="EMBL" id="GFR65616.1"/>
    </source>
</evidence>
<proteinExistence type="predicted"/>